<dbReference type="SUPFAM" id="SSF55874">
    <property type="entry name" value="ATPase domain of HSP90 chaperone/DNA topoisomerase II/histidine kinase"/>
    <property type="match status" value="1"/>
</dbReference>
<dbReference type="AlphaFoldDB" id="A0A7V8RBJ4"/>
<dbReference type="SMART" id="SM01080">
    <property type="entry name" value="CHASE2"/>
    <property type="match status" value="1"/>
</dbReference>
<dbReference type="InterPro" id="IPR005467">
    <property type="entry name" value="His_kinase_dom"/>
</dbReference>
<dbReference type="InterPro" id="IPR017181">
    <property type="entry name" value="Sig_transdc_His_kin_CHASE2"/>
</dbReference>
<gene>
    <name evidence="7" type="ORF">FG486_03700</name>
</gene>
<dbReference type="Pfam" id="PF02518">
    <property type="entry name" value="HATPase_c"/>
    <property type="match status" value="1"/>
</dbReference>
<evidence type="ECO:0000256" key="5">
    <source>
        <dbReference type="SAM" id="Phobius"/>
    </source>
</evidence>
<dbReference type="PIRSF" id="PIRSF037347">
    <property type="entry name" value="STHK_CHASE2_PAS_prd"/>
    <property type="match status" value="1"/>
</dbReference>
<dbReference type="EC" id="2.7.13.3" evidence="2"/>
<evidence type="ECO:0000313" key="7">
    <source>
        <dbReference type="EMBL" id="MBA1373429.1"/>
    </source>
</evidence>
<sequence length="724" mass="77525">MRRRFHIEWVWVTALSSVLVIAALLGGWTRPADDLLYDAAMRAAPAEADPDILIVAIDEPSLAALGRWPWPRRLHAELLQRLADAGPQSVAMDLLLTEPSADDPALAEAMQRLGVRLPVQFLVPGRNGQAFERIDPVDALARRAAAIGHANTQIDADGTVRAAALCFCATEDSAPLPHLMALSGQAADCDAARRLRFAPPESFATISYVSVLRGEVPQALLAGRRVLIGMTAQGLGDRYPVPVSDGGNMPGVEINANIANAQLQDGWVHSLPRPLQIALALAPAWLLMLGFWRIRPRAASLLAIGLMLATLMLSTAALAANWWIAPGPALLGIALVYPLWGWRRLQATSDYMRSELARLENEESLPLTRSMAGDSDHVTRQAEQLAGAIAQLRDLKRLVGDALAGLPDPALVSDLAGRIVLTNAAATSAFGDGLLGAEVDGLLADIAEAAARKPVAAYLANPDSGHIEFEASDGRAFVLRRAAIVGADGQPRGRIDYLTDITVIAHARRERERVLQLLSHDMRAPQAAILALLATDGDTVDRARIARHARQTLTLADSFVDLARMQERGFDPEPVIAADLASEAADSLWPIAQQRGVQIRVIDESDCAFVAAERESLFRAIVNLIDNAVKYSPDSGTVTVQIERVSGQVRLSIRDQGKGINPEIMPHLFERFASENAGHAVKGIGLGLNYVAAVVQRHGGAIAAHNAADGGAAFELTLPLDDPD</sequence>
<comment type="catalytic activity">
    <reaction evidence="1">
        <text>ATP + protein L-histidine = ADP + protein N-phospho-L-histidine.</text>
        <dbReference type="EC" id="2.7.13.3"/>
    </reaction>
</comment>
<keyword evidence="8" id="KW-1185">Reference proteome</keyword>
<dbReference type="GO" id="GO:0000156">
    <property type="term" value="F:phosphorelay response regulator activity"/>
    <property type="evidence" value="ECO:0007669"/>
    <property type="project" value="TreeGrafter"/>
</dbReference>
<proteinExistence type="predicted"/>
<keyword evidence="3" id="KW-0808">Transferase</keyword>
<feature type="transmembrane region" description="Helical" evidence="5">
    <location>
        <begin position="299"/>
        <end position="317"/>
    </location>
</feature>
<accession>A0A7V8RBJ4</accession>
<comment type="caution">
    <text evidence="7">The sequence shown here is derived from an EMBL/GenBank/DDBJ whole genome shotgun (WGS) entry which is preliminary data.</text>
</comment>
<feature type="transmembrane region" description="Helical" evidence="5">
    <location>
        <begin position="275"/>
        <end position="292"/>
    </location>
</feature>
<dbReference type="SMART" id="SM00387">
    <property type="entry name" value="HATPase_c"/>
    <property type="match status" value="1"/>
</dbReference>
<dbReference type="CDD" id="cd00075">
    <property type="entry name" value="HATPase"/>
    <property type="match status" value="1"/>
</dbReference>
<feature type="transmembrane region" description="Helical" evidence="5">
    <location>
        <begin position="9"/>
        <end position="28"/>
    </location>
</feature>
<dbReference type="Gene3D" id="3.30.450.20">
    <property type="entry name" value="PAS domain"/>
    <property type="match status" value="1"/>
</dbReference>
<dbReference type="GO" id="GO:0030295">
    <property type="term" value="F:protein kinase activator activity"/>
    <property type="evidence" value="ECO:0007669"/>
    <property type="project" value="TreeGrafter"/>
</dbReference>
<dbReference type="PROSITE" id="PS50109">
    <property type="entry name" value="HIS_KIN"/>
    <property type="match status" value="1"/>
</dbReference>
<dbReference type="PANTHER" id="PTHR42878">
    <property type="entry name" value="TWO-COMPONENT HISTIDINE KINASE"/>
    <property type="match status" value="1"/>
</dbReference>
<dbReference type="PANTHER" id="PTHR42878:SF13">
    <property type="entry name" value="HISTIDINE KINASE"/>
    <property type="match status" value="1"/>
</dbReference>
<feature type="domain" description="Histidine kinase" evidence="6">
    <location>
        <begin position="517"/>
        <end position="722"/>
    </location>
</feature>
<evidence type="ECO:0000313" key="8">
    <source>
        <dbReference type="Proteomes" id="UP000589292"/>
    </source>
</evidence>
<dbReference type="InterPro" id="IPR036890">
    <property type="entry name" value="HATPase_C_sf"/>
</dbReference>
<evidence type="ECO:0000256" key="2">
    <source>
        <dbReference type="ARBA" id="ARBA00012438"/>
    </source>
</evidence>
<evidence type="ECO:0000256" key="4">
    <source>
        <dbReference type="ARBA" id="ARBA00022777"/>
    </source>
</evidence>
<keyword evidence="5" id="KW-0812">Transmembrane</keyword>
<dbReference type="Gene3D" id="3.30.565.10">
    <property type="entry name" value="Histidine kinase-like ATPase, C-terminal domain"/>
    <property type="match status" value="1"/>
</dbReference>
<dbReference type="GO" id="GO:0007234">
    <property type="term" value="P:osmosensory signaling via phosphorelay pathway"/>
    <property type="evidence" value="ECO:0007669"/>
    <property type="project" value="TreeGrafter"/>
</dbReference>
<organism evidence="7 8">
    <name type="scientific">Sphingomonas ursincola</name>
    <dbReference type="NCBI Taxonomy" id="56361"/>
    <lineage>
        <taxon>Bacteria</taxon>
        <taxon>Pseudomonadati</taxon>
        <taxon>Pseudomonadota</taxon>
        <taxon>Alphaproteobacteria</taxon>
        <taxon>Sphingomonadales</taxon>
        <taxon>Sphingomonadaceae</taxon>
        <taxon>Sphingomonas</taxon>
    </lineage>
</organism>
<dbReference type="InterPro" id="IPR003594">
    <property type="entry name" value="HATPase_dom"/>
</dbReference>
<dbReference type="InterPro" id="IPR050351">
    <property type="entry name" value="BphY/WalK/GraS-like"/>
</dbReference>
<evidence type="ECO:0000256" key="3">
    <source>
        <dbReference type="ARBA" id="ARBA00022679"/>
    </source>
</evidence>
<keyword evidence="5" id="KW-1133">Transmembrane helix</keyword>
<protein>
    <recommendedName>
        <fullName evidence="2">histidine kinase</fullName>
        <ecNumber evidence="2">2.7.13.3</ecNumber>
    </recommendedName>
</protein>
<dbReference type="EMBL" id="VDES01000001">
    <property type="protein sequence ID" value="MBA1373429.1"/>
    <property type="molecule type" value="Genomic_DNA"/>
</dbReference>
<dbReference type="GO" id="GO:0004673">
    <property type="term" value="F:protein histidine kinase activity"/>
    <property type="evidence" value="ECO:0007669"/>
    <property type="project" value="UniProtKB-EC"/>
</dbReference>
<evidence type="ECO:0000256" key="1">
    <source>
        <dbReference type="ARBA" id="ARBA00000085"/>
    </source>
</evidence>
<evidence type="ECO:0000259" key="6">
    <source>
        <dbReference type="PROSITE" id="PS50109"/>
    </source>
</evidence>
<dbReference type="InterPro" id="IPR007890">
    <property type="entry name" value="CHASE2"/>
</dbReference>
<keyword evidence="4" id="KW-0418">Kinase</keyword>
<reference evidence="7 8" key="1">
    <citation type="journal article" date="1994" name="Int. J. Syst. Bacteriol.">
        <title>Phylogenetic positions of novel aerobic, bacteriochlorophyll a-containing bacteria and description of Roseococcus thiosulfatophilus gen. nov., sp. nov., Erythromicrobium ramosum gen. nov., sp. nov., and Erythrobacter litoralis sp. nov.</title>
        <authorList>
            <person name="Yurkov V."/>
            <person name="Stackebrandt E."/>
            <person name="Holmes A."/>
            <person name="Fuerst J.A."/>
            <person name="Hugenholtz P."/>
            <person name="Golecki J."/>
            <person name="Gad'on N."/>
            <person name="Gorlenko V.M."/>
            <person name="Kompantseva E.I."/>
            <person name="Drews G."/>
        </authorList>
    </citation>
    <scope>NUCLEOTIDE SEQUENCE [LARGE SCALE GENOMIC DNA]</scope>
    <source>
        <strain evidence="7 8">KR-99</strain>
    </source>
</reference>
<dbReference type="InterPro" id="IPR035965">
    <property type="entry name" value="PAS-like_dom_sf"/>
</dbReference>
<dbReference type="SUPFAM" id="SSF55785">
    <property type="entry name" value="PYP-like sensor domain (PAS domain)"/>
    <property type="match status" value="1"/>
</dbReference>
<keyword evidence="5" id="KW-0472">Membrane</keyword>
<dbReference type="InterPro" id="IPR004358">
    <property type="entry name" value="Sig_transdc_His_kin-like_C"/>
</dbReference>
<name>A0A7V8RBJ4_9SPHN</name>
<dbReference type="Proteomes" id="UP000589292">
    <property type="component" value="Unassembled WGS sequence"/>
</dbReference>
<dbReference type="Pfam" id="PF05226">
    <property type="entry name" value="CHASE2"/>
    <property type="match status" value="1"/>
</dbReference>
<dbReference type="PRINTS" id="PR00344">
    <property type="entry name" value="BCTRLSENSOR"/>
</dbReference>